<feature type="compositionally biased region" description="Basic residues" evidence="1">
    <location>
        <begin position="10"/>
        <end position="19"/>
    </location>
</feature>
<gene>
    <name evidence="2" type="ORF">TanjilG_00108</name>
</gene>
<comment type="caution">
    <text evidence="2">The sequence shown here is derived from an EMBL/GenBank/DDBJ whole genome shotgun (WGS) entry which is preliminary data.</text>
</comment>
<evidence type="ECO:0000313" key="3">
    <source>
        <dbReference type="Proteomes" id="UP000188354"/>
    </source>
</evidence>
<feature type="region of interest" description="Disordered" evidence="1">
    <location>
        <begin position="1"/>
        <end position="54"/>
    </location>
</feature>
<organism evidence="2 3">
    <name type="scientific">Lupinus angustifolius</name>
    <name type="common">Narrow-leaved blue lupine</name>
    <dbReference type="NCBI Taxonomy" id="3871"/>
    <lineage>
        <taxon>Eukaryota</taxon>
        <taxon>Viridiplantae</taxon>
        <taxon>Streptophyta</taxon>
        <taxon>Embryophyta</taxon>
        <taxon>Tracheophyta</taxon>
        <taxon>Spermatophyta</taxon>
        <taxon>Magnoliopsida</taxon>
        <taxon>eudicotyledons</taxon>
        <taxon>Gunneridae</taxon>
        <taxon>Pentapetalae</taxon>
        <taxon>rosids</taxon>
        <taxon>fabids</taxon>
        <taxon>Fabales</taxon>
        <taxon>Fabaceae</taxon>
        <taxon>Papilionoideae</taxon>
        <taxon>50 kb inversion clade</taxon>
        <taxon>genistoids sensu lato</taxon>
        <taxon>core genistoids</taxon>
        <taxon>Genisteae</taxon>
        <taxon>Lupinus</taxon>
    </lineage>
</organism>
<protein>
    <submittedName>
        <fullName evidence="2">Uncharacterized protein</fullName>
    </submittedName>
</protein>
<dbReference type="Gramene" id="OIW16859">
    <property type="protein sequence ID" value="OIW16859"/>
    <property type="gene ID" value="TanjilG_00108"/>
</dbReference>
<feature type="compositionally biased region" description="Polar residues" evidence="1">
    <location>
        <begin position="24"/>
        <end position="48"/>
    </location>
</feature>
<accession>A0A394D1F1</accession>
<evidence type="ECO:0000256" key="1">
    <source>
        <dbReference type="SAM" id="MobiDB-lite"/>
    </source>
</evidence>
<proteinExistence type="predicted"/>
<feature type="region of interest" description="Disordered" evidence="1">
    <location>
        <begin position="67"/>
        <end position="93"/>
    </location>
</feature>
<evidence type="ECO:0000313" key="2">
    <source>
        <dbReference type="EMBL" id="OIW16859.1"/>
    </source>
</evidence>
<dbReference type="Proteomes" id="UP000188354">
    <property type="component" value="Unassembled WGS sequence"/>
</dbReference>
<dbReference type="EMBL" id="MLAU01000680">
    <property type="protein sequence ID" value="OIW16859.1"/>
    <property type="molecule type" value="Genomic_DNA"/>
</dbReference>
<name>A0A394D1F1_LUPAN</name>
<feature type="region of interest" description="Disordered" evidence="1">
    <location>
        <begin position="127"/>
        <end position="153"/>
    </location>
</feature>
<reference evidence="2 3" key="1">
    <citation type="journal article" date="2017" name="Plant Biotechnol. J.">
        <title>A comprehensive draft genome sequence for lupin (Lupinus angustifolius), an emerging health food: insights into plant-microbe interactions and legume evolution.</title>
        <authorList>
            <person name="Hane J.K."/>
            <person name="Ming Y."/>
            <person name="Kamphuis L.G."/>
            <person name="Nelson M.N."/>
            <person name="Garg G."/>
            <person name="Atkins C.A."/>
            <person name="Bayer P.E."/>
            <person name="Bravo A."/>
            <person name="Bringans S."/>
            <person name="Cannon S."/>
            <person name="Edwards D."/>
            <person name="Foley R."/>
            <person name="Gao L.L."/>
            <person name="Harrison M.J."/>
            <person name="Huang W."/>
            <person name="Hurgobin B."/>
            <person name="Li S."/>
            <person name="Liu C.W."/>
            <person name="McGrath A."/>
            <person name="Morahan G."/>
            <person name="Murray J."/>
            <person name="Weller J."/>
            <person name="Jian J."/>
            <person name="Singh K.B."/>
        </authorList>
    </citation>
    <scope>NUCLEOTIDE SEQUENCE [LARGE SCALE GENOMIC DNA]</scope>
    <source>
        <strain evidence="3">cv. Tanjil</strain>
        <tissue evidence="2">Whole plant</tissue>
    </source>
</reference>
<dbReference type="AlphaFoldDB" id="A0A394D1F1"/>
<keyword evidence="3" id="KW-1185">Reference proteome</keyword>
<sequence>MNNRGSFGRGSRRGGRVARGRGQFHSTNPSMRPKSESQSWKSPTSAGSSIRAPLRRSFADVLEPAKLAPDDWSPLDDDIPIVLPDSSDKAPTRDEVHAYISNTVKHPFTKKRLPVFEEICKENEEQDFLDRHTWQPPNPRQFSEKSWRRGGSN</sequence>